<keyword evidence="7" id="KW-0176">Collagen</keyword>
<evidence type="ECO:0000259" key="14">
    <source>
        <dbReference type="PROSITE" id="PS50234"/>
    </source>
</evidence>
<evidence type="ECO:0000256" key="3">
    <source>
        <dbReference type="ARBA" id="ARBA00022530"/>
    </source>
</evidence>
<dbReference type="GeneTree" id="ENSGT00940000163601"/>
<dbReference type="eggNOG" id="KOG3544">
    <property type="taxonomic scope" value="Eukaryota"/>
</dbReference>
<feature type="compositionally biased region" description="Gly residues" evidence="13">
    <location>
        <begin position="226"/>
        <end position="235"/>
    </location>
</feature>
<feature type="domain" description="VWFA" evidence="14">
    <location>
        <begin position="353"/>
        <end position="542"/>
    </location>
</feature>
<dbReference type="GO" id="GO:0030154">
    <property type="term" value="P:cell differentiation"/>
    <property type="evidence" value="ECO:0007669"/>
    <property type="project" value="UniProtKB-ARBA"/>
</dbReference>
<evidence type="ECO:0000256" key="13">
    <source>
        <dbReference type="SAM" id="MobiDB-lite"/>
    </source>
</evidence>
<dbReference type="Pfam" id="PF01391">
    <property type="entry name" value="Collagen"/>
    <property type="match status" value="1"/>
</dbReference>
<comment type="subcellular location">
    <subcellularLocation>
        <location evidence="1">Secreted</location>
        <location evidence="1">Extracellular space</location>
        <location evidence="1">Extracellular matrix</location>
    </subcellularLocation>
</comment>
<evidence type="ECO:0000256" key="4">
    <source>
        <dbReference type="ARBA" id="ARBA00022729"/>
    </source>
</evidence>
<sequence length="761" mass="82894">CTPLYLFPYCPVDLFFVLDTSESVALRVKPFGYLVEQVKIFTKKFIDKLTDRYYRCDRNLVWNAGALHYSDSVELIQGLTRMPSGQKNLKDRVEAVQYIGKGTHTDCAIKRGIEELLIGGSHQKENKYLIVVTDGHPLEGYKEPCGGLEDAVNEAKHLGIKVFSIAISPGHLEPRLSIIATDHTYRRNFTVNSEENVDESIDTMINMIVTGADGEPGRPGNTGSPGEEGGPGERGPQGTPGARGPRGDPGPRGAPGPVGPPGDPGLMGDRGEDGPPGNGTEGFPGFPGYPGNRGLPGINGTRGYPGVKGDEGEAGDPGDDVSKMACSLINFLILTHVLVCFFFVVECKCGPIDLFFVLDSSESIGLQNFEIAKDFIIKVIDRLSRDEQVMFEPGQSKVGVVQYSHSKTQELVSMSDVNIRNIRDLKEAVKKLNWIAGGTFTGEALDFASNTLGRPDGNQRIAIVITDGRSDTKRDPSPLNALCQTGAQVVAVGINDIFSKPSNQEGLSAVTCEAPAPGQKKGLSISKENYAELLDDAFLKNITSQICIEKKCPDYTCPIKFTSSSDITILVDSSTSVGSHNFKTSKQFVKRLAERFLSADKTDTADVRVSVVQYSGRNQQKLEAQFLQNYTEIASIIDDMEFINDATDVNAAIRYVTTLYQKSSPRGVKKRLLLFSDGNSQGITGKAIEAAVQEAQRAGIEIYVLVVGRHANEPNIRVLVTGKTTEYDVAYGERHLFRVPDYHALLQGVFYQTVSRKISID</sequence>
<dbReference type="InterPro" id="IPR002035">
    <property type="entry name" value="VWF_A"/>
</dbReference>
<evidence type="ECO:0000256" key="8">
    <source>
        <dbReference type="ARBA" id="ARBA00023180"/>
    </source>
</evidence>
<keyword evidence="2" id="KW-0964">Secreted</keyword>
<dbReference type="Bgee" id="ENSOANG00000006264">
    <property type="expression patterns" value="Expressed in fibroblast and 8 other cell types or tissues"/>
</dbReference>
<reference evidence="16 17" key="1">
    <citation type="journal article" date="2008" name="Nature">
        <title>Genome analysis of the platypus reveals unique signatures of evolution.</title>
        <authorList>
            <person name="Warren W.C."/>
            <person name="Hillier L.W."/>
            <person name="Marshall Graves J.A."/>
            <person name="Birney E."/>
            <person name="Ponting C.P."/>
            <person name="Grutzner F."/>
            <person name="Belov K."/>
            <person name="Miller W."/>
            <person name="Clarke L."/>
            <person name="Chinwalla A.T."/>
            <person name="Yang S.P."/>
            <person name="Heger A."/>
            <person name="Locke D.P."/>
            <person name="Miethke P."/>
            <person name="Waters P.D."/>
            <person name="Veyrunes F."/>
            <person name="Fulton L."/>
            <person name="Fulton B."/>
            <person name="Graves T."/>
            <person name="Wallis J."/>
            <person name="Puente X.S."/>
            <person name="Lopez-Otin C."/>
            <person name="Ordonez G.R."/>
            <person name="Eichler E.E."/>
            <person name="Chen L."/>
            <person name="Cheng Z."/>
            <person name="Deakin J.E."/>
            <person name="Alsop A."/>
            <person name="Thompson K."/>
            <person name="Kirby P."/>
            <person name="Papenfuss A.T."/>
            <person name="Wakefield M.J."/>
            <person name="Olender T."/>
            <person name="Lancet D."/>
            <person name="Huttley G.A."/>
            <person name="Smit A.F."/>
            <person name="Pask A."/>
            <person name="Temple-Smith P."/>
            <person name="Batzer M.A."/>
            <person name="Walker J.A."/>
            <person name="Konkel M.K."/>
            <person name="Harris R.S."/>
            <person name="Whittington C.M."/>
            <person name="Wong E.S."/>
            <person name="Gemmell N.J."/>
            <person name="Buschiazzo E."/>
            <person name="Vargas Jentzsch I.M."/>
            <person name="Merkel A."/>
            <person name="Schmitz J."/>
            <person name="Zemann A."/>
            <person name="Churakov G."/>
            <person name="Kriegs J.O."/>
            <person name="Brosius J."/>
            <person name="Murchison E.P."/>
            <person name="Sachidanandam R."/>
            <person name="Smith C."/>
            <person name="Hannon G.J."/>
            <person name="Tsend-Ayush E."/>
            <person name="McMillan D."/>
            <person name="Attenborough R."/>
            <person name="Rens W."/>
            <person name="Ferguson-Smith M."/>
            <person name="Lefevre C.M."/>
            <person name="Sharp J.A."/>
            <person name="Nicholas K.R."/>
            <person name="Ray D.A."/>
            <person name="Kube M."/>
            <person name="Reinhardt R."/>
            <person name="Pringle T.H."/>
            <person name="Taylor J."/>
            <person name="Jones R.C."/>
            <person name="Nixon B."/>
            <person name="Dacheux J.L."/>
            <person name="Niwa H."/>
            <person name="Sekita Y."/>
            <person name="Huang X."/>
            <person name="Stark A."/>
            <person name="Kheradpour P."/>
            <person name="Kellis M."/>
            <person name="Flicek P."/>
            <person name="Chen Y."/>
            <person name="Webber C."/>
            <person name="Hardison R."/>
            <person name="Nelson J."/>
            <person name="Hallsworth-Pepin K."/>
            <person name="Delehaunty K."/>
            <person name="Markovic C."/>
            <person name="Minx P."/>
            <person name="Feng Y."/>
            <person name="Kremitzki C."/>
            <person name="Mitreva M."/>
            <person name="Glasscock J."/>
            <person name="Wylie T."/>
            <person name="Wohldmann P."/>
            <person name="Thiru P."/>
            <person name="Nhan M.N."/>
            <person name="Pohl C.S."/>
            <person name="Smith S.M."/>
            <person name="Hou S."/>
            <person name="Nefedov M."/>
            <person name="de Jong P.J."/>
            <person name="Renfree M.B."/>
            <person name="Mardis E.R."/>
            <person name="Wilson R.K."/>
        </authorList>
    </citation>
    <scope>NUCLEOTIDE SEQUENCE [LARGE SCALE GENOMIC DNA]</scope>
    <source>
        <strain evidence="16 17">Glennie</strain>
    </source>
</reference>
<evidence type="ECO:0000256" key="2">
    <source>
        <dbReference type="ARBA" id="ARBA00022525"/>
    </source>
</evidence>
<dbReference type="AlphaFoldDB" id="F6WIX5"/>
<dbReference type="InterPro" id="IPR008160">
    <property type="entry name" value="Collagen"/>
</dbReference>
<evidence type="ECO:0000256" key="1">
    <source>
        <dbReference type="ARBA" id="ARBA00004498"/>
    </source>
</evidence>
<dbReference type="PANTHER" id="PTHR24020:SF18">
    <property type="entry name" value="COLLAGEN ALPHA-1(VI) CHAIN"/>
    <property type="match status" value="1"/>
</dbReference>
<feature type="domain" description="Plant heme peroxidase family profile" evidence="15">
    <location>
        <begin position="346"/>
        <end position="661"/>
    </location>
</feature>
<feature type="domain" description="VWFA" evidence="14">
    <location>
        <begin position="13"/>
        <end position="208"/>
    </location>
</feature>
<dbReference type="GO" id="GO:0005783">
    <property type="term" value="C:endoplasmic reticulum"/>
    <property type="evidence" value="ECO:0007669"/>
    <property type="project" value="UniProtKB-ARBA"/>
</dbReference>
<protein>
    <recommendedName>
        <fullName evidence="12">Collagen alpha-1(VI) chain</fullName>
    </recommendedName>
</protein>
<dbReference type="CDD" id="cd01480">
    <property type="entry name" value="vWA_collagen_alpha_1-VI-type"/>
    <property type="match status" value="2"/>
</dbReference>
<keyword evidence="6" id="KW-0130">Cell adhesion</keyword>
<evidence type="ECO:0000259" key="15">
    <source>
        <dbReference type="PROSITE" id="PS50873"/>
    </source>
</evidence>
<dbReference type="PROSITE" id="PS50234">
    <property type="entry name" value="VWFA"/>
    <property type="match status" value="3"/>
</dbReference>
<dbReference type="GO" id="GO:0005589">
    <property type="term" value="C:collagen type VI trimer"/>
    <property type="evidence" value="ECO:0007669"/>
    <property type="project" value="UniProtKB-ARBA"/>
</dbReference>
<evidence type="ECO:0000256" key="11">
    <source>
        <dbReference type="ARBA" id="ARBA00044000"/>
    </source>
</evidence>
<dbReference type="HOGENOM" id="CLU_009158_1_0_1"/>
<feature type="domain" description="VWFA" evidence="14">
    <location>
        <begin position="566"/>
        <end position="754"/>
    </location>
</feature>
<keyword evidence="5" id="KW-0677">Repeat</keyword>
<dbReference type="GO" id="GO:0009653">
    <property type="term" value="P:anatomical structure morphogenesis"/>
    <property type="evidence" value="ECO:0007669"/>
    <property type="project" value="UniProtKB-ARBA"/>
</dbReference>
<evidence type="ECO:0000256" key="6">
    <source>
        <dbReference type="ARBA" id="ARBA00022889"/>
    </source>
</evidence>
<dbReference type="Proteomes" id="UP000002279">
    <property type="component" value="Chromosome 7"/>
</dbReference>
<keyword evidence="3" id="KW-0272">Extracellular matrix</keyword>
<dbReference type="GO" id="GO:0006979">
    <property type="term" value="P:response to oxidative stress"/>
    <property type="evidence" value="ECO:0007669"/>
    <property type="project" value="InterPro"/>
</dbReference>
<dbReference type="FunFam" id="3.40.50.410:FF:000026">
    <property type="entry name" value="Collagen, type VI, alpha 1"/>
    <property type="match status" value="1"/>
</dbReference>
<proteinExistence type="inferred from homology"/>
<dbReference type="Ensembl" id="ENSOANT00000010020.3">
    <property type="protein sequence ID" value="ENSOANP00000010018.2"/>
    <property type="gene ID" value="ENSOANG00000006264.3"/>
</dbReference>
<feature type="compositionally biased region" description="Pro residues" evidence="13">
    <location>
        <begin position="252"/>
        <end position="263"/>
    </location>
</feature>
<dbReference type="GO" id="GO:0020037">
    <property type="term" value="F:heme binding"/>
    <property type="evidence" value="ECO:0007669"/>
    <property type="project" value="InterPro"/>
</dbReference>
<evidence type="ECO:0000313" key="17">
    <source>
        <dbReference type="Proteomes" id="UP000002279"/>
    </source>
</evidence>
<evidence type="ECO:0000256" key="7">
    <source>
        <dbReference type="ARBA" id="ARBA00023119"/>
    </source>
</evidence>
<reference evidence="16" key="2">
    <citation type="submission" date="2025-08" db="UniProtKB">
        <authorList>
            <consortium name="Ensembl"/>
        </authorList>
    </citation>
    <scope>IDENTIFICATION</scope>
    <source>
        <strain evidence="16">Glennie</strain>
    </source>
</reference>
<feature type="region of interest" description="Disordered" evidence="13">
    <location>
        <begin position="210"/>
        <end position="300"/>
    </location>
</feature>
<dbReference type="SMART" id="SM00327">
    <property type="entry name" value="VWA"/>
    <property type="match status" value="3"/>
</dbReference>
<keyword evidence="9" id="KW-0379">Hydroxylation</keyword>
<reference evidence="16" key="3">
    <citation type="submission" date="2025-09" db="UniProtKB">
        <authorList>
            <consortium name="Ensembl"/>
        </authorList>
    </citation>
    <scope>IDENTIFICATION</scope>
    <source>
        <strain evidence="16">Glennie</strain>
    </source>
</reference>
<dbReference type="PROSITE" id="PS50873">
    <property type="entry name" value="PEROXIDASE_4"/>
    <property type="match status" value="1"/>
</dbReference>
<keyword evidence="4" id="KW-0732">Signal</keyword>
<dbReference type="FunFam" id="3.40.50.410:FF:000060">
    <property type="entry name" value="Collagen, type VI, alpha 1"/>
    <property type="match status" value="1"/>
</dbReference>
<evidence type="ECO:0000313" key="16">
    <source>
        <dbReference type="Ensembl" id="ENSOANP00000010018.2"/>
    </source>
</evidence>
<dbReference type="GO" id="GO:0009888">
    <property type="term" value="P:tissue development"/>
    <property type="evidence" value="ECO:0007669"/>
    <property type="project" value="UniProtKB-ARBA"/>
</dbReference>
<accession>F6WIX5</accession>
<dbReference type="GO" id="GO:0004601">
    <property type="term" value="F:peroxidase activity"/>
    <property type="evidence" value="ECO:0007669"/>
    <property type="project" value="InterPro"/>
</dbReference>
<name>F6WIX5_ORNAN</name>
<keyword evidence="17" id="KW-1185">Reference proteome</keyword>
<keyword evidence="8" id="KW-0325">Glycoprotein</keyword>
<comment type="similarity">
    <text evidence="11">Belongs to the type VI collagen family.</text>
</comment>
<dbReference type="Pfam" id="PF00092">
    <property type="entry name" value="VWA"/>
    <property type="match status" value="3"/>
</dbReference>
<evidence type="ECO:0000256" key="10">
    <source>
        <dbReference type="ARBA" id="ARBA00043858"/>
    </source>
</evidence>
<dbReference type="GO" id="GO:0007155">
    <property type="term" value="P:cell adhesion"/>
    <property type="evidence" value="ECO:0007669"/>
    <property type="project" value="UniProtKB-KW"/>
</dbReference>
<dbReference type="InterPro" id="IPR050525">
    <property type="entry name" value="ECM_Assembly_Org"/>
</dbReference>
<dbReference type="STRING" id="9258.ENSOANP00000010018"/>
<dbReference type="PRINTS" id="PR00453">
    <property type="entry name" value="VWFADOMAIN"/>
</dbReference>
<organism evidence="16 17">
    <name type="scientific">Ornithorhynchus anatinus</name>
    <name type="common">Duckbill platypus</name>
    <dbReference type="NCBI Taxonomy" id="9258"/>
    <lineage>
        <taxon>Eukaryota</taxon>
        <taxon>Metazoa</taxon>
        <taxon>Chordata</taxon>
        <taxon>Craniata</taxon>
        <taxon>Vertebrata</taxon>
        <taxon>Euteleostomi</taxon>
        <taxon>Mammalia</taxon>
        <taxon>Monotremata</taxon>
        <taxon>Ornithorhynchidae</taxon>
        <taxon>Ornithorhynchus</taxon>
    </lineage>
</organism>
<dbReference type="PANTHER" id="PTHR24020">
    <property type="entry name" value="COLLAGEN ALPHA"/>
    <property type="match status" value="1"/>
</dbReference>
<dbReference type="SUPFAM" id="SSF53300">
    <property type="entry name" value="vWA-like"/>
    <property type="match status" value="3"/>
</dbReference>
<comment type="function">
    <text evidence="10">Collagen VI acts as a cell-binding protein.</text>
</comment>
<dbReference type="InterPro" id="IPR036465">
    <property type="entry name" value="vWFA_dom_sf"/>
</dbReference>
<evidence type="ECO:0000256" key="5">
    <source>
        <dbReference type="ARBA" id="ARBA00022737"/>
    </source>
</evidence>
<dbReference type="Gene3D" id="3.40.50.410">
    <property type="entry name" value="von Willebrand factor, type A domain"/>
    <property type="match status" value="3"/>
</dbReference>
<dbReference type="FunFam" id="3.40.50.410:FF:000050">
    <property type="entry name" value="Collagen, type VI, alpha 1"/>
    <property type="match status" value="1"/>
</dbReference>
<evidence type="ECO:0000256" key="9">
    <source>
        <dbReference type="ARBA" id="ARBA00023278"/>
    </source>
</evidence>
<evidence type="ECO:0000256" key="12">
    <source>
        <dbReference type="ARBA" id="ARBA00073987"/>
    </source>
</evidence>
<dbReference type="InterPro" id="IPR002016">
    <property type="entry name" value="Haem_peroxidase"/>
</dbReference>